<evidence type="ECO:0000313" key="2">
    <source>
        <dbReference type="EMBL" id="MCA9727221.1"/>
    </source>
</evidence>
<evidence type="ECO:0000259" key="1">
    <source>
        <dbReference type="Pfam" id="PF12770"/>
    </source>
</evidence>
<reference evidence="2" key="2">
    <citation type="journal article" date="2021" name="Microbiome">
        <title>Successional dynamics and alternative stable states in a saline activated sludge microbial community over 9 years.</title>
        <authorList>
            <person name="Wang Y."/>
            <person name="Ye J."/>
            <person name="Ju F."/>
            <person name="Liu L."/>
            <person name="Boyd J.A."/>
            <person name="Deng Y."/>
            <person name="Parks D.H."/>
            <person name="Jiang X."/>
            <person name="Yin X."/>
            <person name="Woodcroft B.J."/>
            <person name="Tyson G.W."/>
            <person name="Hugenholtz P."/>
            <person name="Polz M.F."/>
            <person name="Zhang T."/>
        </authorList>
    </citation>
    <scope>NUCLEOTIDE SEQUENCE</scope>
    <source>
        <strain evidence="2">HKST-UBA01</strain>
    </source>
</reference>
<gene>
    <name evidence="2" type="ORF">KC729_06015</name>
</gene>
<dbReference type="AlphaFoldDB" id="A0A956LZY9"/>
<dbReference type="EMBL" id="JAGQHR010000129">
    <property type="protein sequence ID" value="MCA9727221.1"/>
    <property type="molecule type" value="Genomic_DNA"/>
</dbReference>
<dbReference type="Pfam" id="PF12770">
    <property type="entry name" value="CHAT"/>
    <property type="match status" value="1"/>
</dbReference>
<sequence>MSESDASPVAILLQLPAGPDLLERWTARTAADAPDPFAALYGALLQEYATHPRRALEGVLHASVSIGAHLSPRERALLWRMEANARIGVGELDAAVRGFRHAFDSFKAARQKHEQGRTTIGWVYALGLQGNLAEARRVASHGRRLLDSEAHGDRARLEANEGNALLHAGRLREADACFIEAQGRFRRLRLAGEAEVCRLNRGMNAWMRADVAGARRHLHLAKEGLASHSPVLSLYAETGLAAVELATGVRGDGWSRLQELRARFKELGDERAIAWSHQEIAALFCSLGAYEAAAPESEQAWKTFRRLGYQDEAARSSSLRGRILATLGGHQLALSFFDEARRTWQSAGCTWAARLVELERARVLARFGEVGSAVAELRALLPHFPHRSSHAPLVKGALAEALLAQGDIAAALRFARGAYRESTRYPVRWERPGLALLIATALTARSRQREAATWIQRSTRELESLLLRFGDRTVRLHVGESRDRLYHRAIDLVLEHDTEDKVEHALDLVSRARAPVLLEDLHAKASPKQRGVQTAVARLRDELLGQDGLRTDVRHSGLARELEQLVPRATTQVPSRSALRRAFEARGAKHWKAHQQGRQVLIFDRAGDQWRVFVVRPDGTTELRSLPDLPTAIQECWVPLRLVFESVAHAPATERKALLDETASRCQRWMETLAGATFDPLGLQTDAPVLLIPTSDLHALPLEALLDARGIIATRLPHPALLAMRPRPRDRKRALLLHDGRKATREETDRAARLLSRSGWQCRVGSTVSELAGDGAIDLLHVAAHGIFHRETWLLSGIRLSDGWAGFEHLSPRRLRGALLHFTSCESGRTALFPGSDLDGWMTAGLAAGAAELNLTLWKVDDTSARAFSEAFYRRWTATRNSGLSAFQARRRLRSRWPHPYRWAPYFTVS</sequence>
<organism evidence="2 3">
    <name type="scientific">Eiseniibacteriota bacterium</name>
    <dbReference type="NCBI Taxonomy" id="2212470"/>
    <lineage>
        <taxon>Bacteria</taxon>
        <taxon>Candidatus Eiseniibacteriota</taxon>
    </lineage>
</organism>
<dbReference type="InterPro" id="IPR011990">
    <property type="entry name" value="TPR-like_helical_dom_sf"/>
</dbReference>
<feature type="domain" description="CHAT" evidence="1">
    <location>
        <begin position="671"/>
        <end position="907"/>
    </location>
</feature>
<protein>
    <submittedName>
        <fullName evidence="2">CHAT domain-containing protein</fullName>
    </submittedName>
</protein>
<accession>A0A956LZY9</accession>
<dbReference type="InterPro" id="IPR024983">
    <property type="entry name" value="CHAT_dom"/>
</dbReference>
<reference evidence="2" key="1">
    <citation type="submission" date="2020-04" db="EMBL/GenBank/DDBJ databases">
        <authorList>
            <person name="Zhang T."/>
        </authorList>
    </citation>
    <scope>NUCLEOTIDE SEQUENCE</scope>
    <source>
        <strain evidence="2">HKST-UBA01</strain>
    </source>
</reference>
<dbReference type="Gene3D" id="1.25.40.10">
    <property type="entry name" value="Tetratricopeptide repeat domain"/>
    <property type="match status" value="1"/>
</dbReference>
<comment type="caution">
    <text evidence="2">The sequence shown here is derived from an EMBL/GenBank/DDBJ whole genome shotgun (WGS) entry which is preliminary data.</text>
</comment>
<name>A0A956LZY9_UNCEI</name>
<dbReference type="Proteomes" id="UP000697710">
    <property type="component" value="Unassembled WGS sequence"/>
</dbReference>
<proteinExistence type="predicted"/>
<dbReference type="SUPFAM" id="SSF48452">
    <property type="entry name" value="TPR-like"/>
    <property type="match status" value="1"/>
</dbReference>
<evidence type="ECO:0000313" key="3">
    <source>
        <dbReference type="Proteomes" id="UP000697710"/>
    </source>
</evidence>